<keyword evidence="4 10" id="KW-0863">Zinc-finger</keyword>
<dbReference type="STRING" id="286115.A0A507DIK7"/>
<name>A0A507DIK7_9FUNG</name>
<evidence type="ECO:0000256" key="12">
    <source>
        <dbReference type="SAM" id="Coils"/>
    </source>
</evidence>
<feature type="domain" description="PHD-type" evidence="14">
    <location>
        <begin position="529"/>
        <end position="578"/>
    </location>
</feature>
<evidence type="ECO:0000256" key="7">
    <source>
        <dbReference type="ARBA" id="ARBA00023242"/>
    </source>
</evidence>
<feature type="binding site" evidence="9">
    <location>
        <position position="545"/>
    </location>
    <ligand>
        <name>Zn(2+)</name>
        <dbReference type="ChEBI" id="CHEBI:29105"/>
        <label>2</label>
    </ligand>
</feature>
<dbReference type="Gene3D" id="6.10.140.1740">
    <property type="match status" value="1"/>
</dbReference>
<dbReference type="PANTHER" id="PTHR10333:SF42">
    <property type="entry name" value="INHIBITOR OF GROWTH PROTEIN 5"/>
    <property type="match status" value="1"/>
</dbReference>
<dbReference type="SMART" id="SM00249">
    <property type="entry name" value="PHD"/>
    <property type="match status" value="1"/>
</dbReference>
<dbReference type="GO" id="GO:0006355">
    <property type="term" value="P:regulation of DNA-templated transcription"/>
    <property type="evidence" value="ECO:0007669"/>
    <property type="project" value="TreeGrafter"/>
</dbReference>
<dbReference type="InterPro" id="IPR059153">
    <property type="entry name" value="NSD_PHD-1st"/>
</dbReference>
<feature type="binding site" evidence="9">
    <location>
        <position position="532"/>
    </location>
    <ligand>
        <name>Zn(2+)</name>
        <dbReference type="ChEBI" id="CHEBI:29105"/>
        <label>1</label>
    </ligand>
</feature>
<dbReference type="GO" id="GO:0008270">
    <property type="term" value="F:zinc ion binding"/>
    <property type="evidence" value="ECO:0007669"/>
    <property type="project" value="UniProtKB-KW"/>
</dbReference>
<sequence>MNCNESLEANDTGNAEPLHGTMPFSMEGEILSARRCIRGPRVVTLGPSANDVDYLAINDAYGPADSLPIYDLQVRLLDVTENAPRCSHRKERRDFRSREGGFLSARHKNRHCTLVPSTIWRLKSDTSPALFVYAVGGVQDVQPQPRVIVHRDRNRVTASSMSVRRLWAWLSSVLQYLLIPSSCFFGRNVSPLSNTPLSTTIHAMFPDEKDPSVVFDDYLNSIEDLAPEFRNVIEELNQKQRQIQVLQDEMDKENRAWDTFERIYGRMTPYPDEDAVLSRVARINERILELSDEKIRIADRALHLLDRHIKRLDENLAMFSLPTPQPESTPGTPEVSVMDPDPMISLLSMTSTPPPNFPARPLTPLPPSLLTITASTTAAASANSSVPASPMPSGPESPSPMYGGMVGAFLPPPPATVPKKAIRKEALPPVPGGGTIRKRKHKQGDKINKRSASSLRYSFTPEPENVDAGLHYQLSNASNNAILRMEKAVSQNPQTPTPPHQLQSSVMVIDATTTEYVDNHVIETVEDEQLYCLCQRISQGEMIACDNEDCHIEWFHLGCVGLATAPEGKWFCPECRKGMKSTSGRRKTNLSNT</sequence>
<dbReference type="Pfam" id="PF23011">
    <property type="entry name" value="PHD-1st_NSD"/>
    <property type="match status" value="1"/>
</dbReference>
<dbReference type="PANTHER" id="PTHR10333">
    <property type="entry name" value="INHIBITOR OF GROWTH PROTEIN"/>
    <property type="match status" value="1"/>
</dbReference>
<evidence type="ECO:0000256" key="2">
    <source>
        <dbReference type="ARBA" id="ARBA00010210"/>
    </source>
</evidence>
<keyword evidence="12" id="KW-0175">Coiled coil</keyword>
<evidence type="ECO:0000256" key="9">
    <source>
        <dbReference type="PIRSR" id="PIRSR628651-51"/>
    </source>
</evidence>
<dbReference type="GO" id="GO:0005634">
    <property type="term" value="C:nucleus"/>
    <property type="evidence" value="ECO:0007669"/>
    <property type="project" value="UniProtKB-SubCell"/>
</dbReference>
<organism evidence="15 16">
    <name type="scientific">Synchytrium endobioticum</name>
    <dbReference type="NCBI Taxonomy" id="286115"/>
    <lineage>
        <taxon>Eukaryota</taxon>
        <taxon>Fungi</taxon>
        <taxon>Fungi incertae sedis</taxon>
        <taxon>Chytridiomycota</taxon>
        <taxon>Chytridiomycota incertae sedis</taxon>
        <taxon>Chytridiomycetes</taxon>
        <taxon>Synchytriales</taxon>
        <taxon>Synchytriaceae</taxon>
        <taxon>Synchytrium</taxon>
    </lineage>
</organism>
<feature type="region of interest" description="Disordered" evidence="13">
    <location>
        <begin position="425"/>
        <end position="451"/>
    </location>
</feature>
<dbReference type="VEuPathDB" id="FungiDB:SeMB42_g01929"/>
<keyword evidence="5 9" id="KW-0862">Zinc</keyword>
<evidence type="ECO:0000256" key="6">
    <source>
        <dbReference type="ARBA" id="ARBA00022853"/>
    </source>
</evidence>
<comment type="domain">
    <text evidence="11">The PHD-type zinc finger mediates the binding to H3K4me3.</text>
</comment>
<feature type="region of interest" description="Disordered" evidence="13">
    <location>
        <begin position="1"/>
        <end position="21"/>
    </location>
</feature>
<dbReference type="CDD" id="cd15505">
    <property type="entry name" value="PHD_ING"/>
    <property type="match status" value="1"/>
</dbReference>
<dbReference type="InterPro" id="IPR024610">
    <property type="entry name" value="ING_N_histone-binding"/>
</dbReference>
<keyword evidence="7 11" id="KW-0539">Nucleus</keyword>
<comment type="similarity">
    <text evidence="2 11">Belongs to the ING family.</text>
</comment>
<comment type="function">
    <text evidence="11">Component of an histone acetyltransferase complex.</text>
</comment>
<dbReference type="EMBL" id="QEAN01000054">
    <property type="protein sequence ID" value="TPX51434.1"/>
    <property type="molecule type" value="Genomic_DNA"/>
</dbReference>
<dbReference type="SUPFAM" id="SSF57903">
    <property type="entry name" value="FYVE/PHD zinc finger"/>
    <property type="match status" value="1"/>
</dbReference>
<dbReference type="Pfam" id="PF12998">
    <property type="entry name" value="ING"/>
    <property type="match status" value="1"/>
</dbReference>
<dbReference type="InterPro" id="IPR028651">
    <property type="entry name" value="ING_fam"/>
</dbReference>
<dbReference type="Gene3D" id="3.30.40.10">
    <property type="entry name" value="Zinc/RING finger domain, C3HC4 (zinc finger)"/>
    <property type="match status" value="1"/>
</dbReference>
<feature type="site" description="Histone H3K4me3 binding" evidence="8">
    <location>
        <position position="546"/>
    </location>
</feature>
<dbReference type="AlphaFoldDB" id="A0A507DIK7"/>
<dbReference type="InterPro" id="IPR011011">
    <property type="entry name" value="Znf_FYVE_PHD"/>
</dbReference>
<feature type="binding site" evidence="9">
    <location>
        <position position="556"/>
    </location>
    <ligand>
        <name>Zn(2+)</name>
        <dbReference type="ChEBI" id="CHEBI:29105"/>
        <label>1</label>
    </ligand>
</feature>
<evidence type="ECO:0000256" key="10">
    <source>
        <dbReference type="PROSITE-ProRule" id="PRU00146"/>
    </source>
</evidence>
<comment type="subunit">
    <text evidence="11">Component of an histone acetyltransferase complex. Interacts with H3K4me3 and to a lesser extent with H3K4me2.</text>
</comment>
<feature type="binding site" evidence="9">
    <location>
        <position position="572"/>
    </location>
    <ligand>
        <name>Zn(2+)</name>
        <dbReference type="ChEBI" id="CHEBI:29105"/>
        <label>2</label>
    </ligand>
</feature>
<evidence type="ECO:0000256" key="11">
    <source>
        <dbReference type="RuleBase" id="RU361213"/>
    </source>
</evidence>
<feature type="binding site" evidence="9">
    <location>
        <position position="559"/>
    </location>
    <ligand>
        <name>Zn(2+)</name>
        <dbReference type="ChEBI" id="CHEBI:29105"/>
        <label>1</label>
    </ligand>
</feature>
<dbReference type="CDD" id="cd16858">
    <property type="entry name" value="ING_ING3_Yng2p"/>
    <property type="match status" value="1"/>
</dbReference>
<gene>
    <name evidence="15" type="ORF">SeMB42_g01929</name>
</gene>
<feature type="site" description="Histone H3K4me3 binding" evidence="8">
    <location>
        <position position="542"/>
    </location>
</feature>
<dbReference type="InterPro" id="IPR019786">
    <property type="entry name" value="Zinc_finger_PHD-type_CS"/>
</dbReference>
<reference evidence="15 16" key="1">
    <citation type="journal article" date="2019" name="Sci. Rep.">
        <title>Comparative genomics of chytrid fungi reveal insights into the obligate biotrophic and pathogenic lifestyle of Synchytrium endobioticum.</title>
        <authorList>
            <person name="van de Vossenberg B.T.L.H."/>
            <person name="Warris S."/>
            <person name="Nguyen H.D.T."/>
            <person name="van Gent-Pelzer M.P.E."/>
            <person name="Joly D.L."/>
            <person name="van de Geest H.C."/>
            <person name="Bonants P.J.M."/>
            <person name="Smith D.S."/>
            <person name="Levesque C.A."/>
            <person name="van der Lee T.A.J."/>
        </authorList>
    </citation>
    <scope>NUCLEOTIDE SEQUENCE [LARGE SCALE GENOMIC DNA]</scope>
    <source>
        <strain evidence="15 16">MB42</strain>
    </source>
</reference>
<evidence type="ECO:0000256" key="8">
    <source>
        <dbReference type="PIRSR" id="PIRSR628651-50"/>
    </source>
</evidence>
<comment type="subcellular location">
    <subcellularLocation>
        <location evidence="1 11">Nucleus</location>
    </subcellularLocation>
</comment>
<evidence type="ECO:0000313" key="16">
    <source>
        <dbReference type="Proteomes" id="UP000317494"/>
    </source>
</evidence>
<dbReference type="InterPro" id="IPR001965">
    <property type="entry name" value="Znf_PHD"/>
</dbReference>
<dbReference type="InterPro" id="IPR013083">
    <property type="entry name" value="Znf_RING/FYVE/PHD"/>
</dbReference>
<dbReference type="GO" id="GO:0006325">
    <property type="term" value="P:chromatin organization"/>
    <property type="evidence" value="ECO:0007669"/>
    <property type="project" value="UniProtKB-KW"/>
</dbReference>
<feature type="site" description="Histone H3K4me3 binding" evidence="8">
    <location>
        <position position="554"/>
    </location>
</feature>
<evidence type="ECO:0000256" key="5">
    <source>
        <dbReference type="ARBA" id="ARBA00022833"/>
    </source>
</evidence>
<feature type="binding site" evidence="9">
    <location>
        <position position="575"/>
    </location>
    <ligand>
        <name>Zn(2+)</name>
        <dbReference type="ChEBI" id="CHEBI:29105"/>
        <label>2</label>
    </ligand>
</feature>
<dbReference type="PROSITE" id="PS01359">
    <property type="entry name" value="ZF_PHD_1"/>
    <property type="match status" value="1"/>
</dbReference>
<keyword evidence="16" id="KW-1185">Reference proteome</keyword>
<comment type="caution">
    <text evidence="15">The sequence shown here is derived from an EMBL/GenBank/DDBJ whole genome shotgun (WGS) entry which is preliminary data.</text>
</comment>
<dbReference type="SMART" id="SM01408">
    <property type="entry name" value="ING"/>
    <property type="match status" value="1"/>
</dbReference>
<feature type="site" description="Histone H3K4me3 binding" evidence="8">
    <location>
        <position position="531"/>
    </location>
</feature>
<feature type="compositionally biased region" description="Polar residues" evidence="13">
    <location>
        <begin position="1"/>
        <end position="13"/>
    </location>
</feature>
<dbReference type="PROSITE" id="PS50016">
    <property type="entry name" value="ZF_PHD_2"/>
    <property type="match status" value="1"/>
</dbReference>
<protein>
    <recommendedName>
        <fullName evidence="11">Chromatin modification-related protein</fullName>
    </recommendedName>
</protein>
<keyword evidence="3 9" id="KW-0479">Metal-binding</keyword>
<evidence type="ECO:0000259" key="14">
    <source>
        <dbReference type="PROSITE" id="PS50016"/>
    </source>
</evidence>
<dbReference type="InterPro" id="IPR019787">
    <property type="entry name" value="Znf_PHD-finger"/>
</dbReference>
<evidence type="ECO:0000256" key="3">
    <source>
        <dbReference type="ARBA" id="ARBA00022723"/>
    </source>
</evidence>
<feature type="coiled-coil region" evidence="12">
    <location>
        <begin position="219"/>
        <end position="256"/>
    </location>
</feature>
<feature type="binding site" evidence="9">
    <location>
        <position position="550"/>
    </location>
    <ligand>
        <name>Zn(2+)</name>
        <dbReference type="ChEBI" id="CHEBI:29105"/>
        <label>2</label>
    </ligand>
</feature>
<keyword evidence="6 11" id="KW-0156">Chromatin regulator</keyword>
<evidence type="ECO:0000313" key="15">
    <source>
        <dbReference type="EMBL" id="TPX51434.1"/>
    </source>
</evidence>
<feature type="binding site" evidence="9">
    <location>
        <position position="534"/>
    </location>
    <ligand>
        <name>Zn(2+)</name>
        <dbReference type="ChEBI" id="CHEBI:29105"/>
        <label>1</label>
    </ligand>
</feature>
<proteinExistence type="inferred from homology"/>
<evidence type="ECO:0000256" key="13">
    <source>
        <dbReference type="SAM" id="MobiDB-lite"/>
    </source>
</evidence>
<evidence type="ECO:0000256" key="1">
    <source>
        <dbReference type="ARBA" id="ARBA00004123"/>
    </source>
</evidence>
<accession>A0A507DIK7</accession>
<evidence type="ECO:0000256" key="4">
    <source>
        <dbReference type="ARBA" id="ARBA00022771"/>
    </source>
</evidence>
<dbReference type="Proteomes" id="UP000317494">
    <property type="component" value="Unassembled WGS sequence"/>
</dbReference>